<gene>
    <name evidence="2" type="ORF">SFRICE_008181</name>
</gene>
<dbReference type="AlphaFoldDB" id="A0A2H1V9H4"/>
<dbReference type="SUPFAM" id="SSF56112">
    <property type="entry name" value="Protein kinase-like (PK-like)"/>
    <property type="match status" value="1"/>
</dbReference>
<dbReference type="Pfam" id="PF02958">
    <property type="entry name" value="EcKL"/>
    <property type="match status" value="1"/>
</dbReference>
<dbReference type="InterPro" id="IPR015897">
    <property type="entry name" value="CHK_kinase-like"/>
</dbReference>
<protein>
    <submittedName>
        <fullName evidence="2">SFRICE_008181</fullName>
    </submittedName>
</protein>
<reference evidence="2" key="1">
    <citation type="submission" date="2016-07" db="EMBL/GenBank/DDBJ databases">
        <authorList>
            <person name="Bretaudeau A."/>
        </authorList>
    </citation>
    <scope>NUCLEOTIDE SEQUENCE</scope>
    <source>
        <strain evidence="2">Rice</strain>
        <tissue evidence="2">Whole body</tissue>
    </source>
</reference>
<evidence type="ECO:0000259" key="1">
    <source>
        <dbReference type="SMART" id="SM00587"/>
    </source>
</evidence>
<dbReference type="EMBL" id="ODYU01001386">
    <property type="protein sequence ID" value="SOQ37500.1"/>
    <property type="molecule type" value="Genomic_DNA"/>
</dbReference>
<dbReference type="InterPro" id="IPR011009">
    <property type="entry name" value="Kinase-like_dom_sf"/>
</dbReference>
<accession>A0A2H1V9H4</accession>
<feature type="domain" description="CHK kinase-like" evidence="1">
    <location>
        <begin position="124"/>
        <end position="312"/>
    </location>
</feature>
<dbReference type="PANTHER" id="PTHR11012">
    <property type="entry name" value="PROTEIN KINASE-LIKE DOMAIN-CONTAINING"/>
    <property type="match status" value="1"/>
</dbReference>
<dbReference type="SMART" id="SM00587">
    <property type="entry name" value="CHK"/>
    <property type="match status" value="1"/>
</dbReference>
<dbReference type="Gene3D" id="3.90.1200.10">
    <property type="match status" value="1"/>
</dbReference>
<proteinExistence type="predicted"/>
<dbReference type="PANTHER" id="PTHR11012:SF8">
    <property type="entry name" value="JUVENILE HORMONE-INDUCIBLE PROTEIN 26"/>
    <property type="match status" value="1"/>
</dbReference>
<organism evidence="2">
    <name type="scientific">Spodoptera frugiperda</name>
    <name type="common">Fall armyworm</name>
    <dbReference type="NCBI Taxonomy" id="7108"/>
    <lineage>
        <taxon>Eukaryota</taxon>
        <taxon>Metazoa</taxon>
        <taxon>Ecdysozoa</taxon>
        <taxon>Arthropoda</taxon>
        <taxon>Hexapoda</taxon>
        <taxon>Insecta</taxon>
        <taxon>Pterygota</taxon>
        <taxon>Neoptera</taxon>
        <taxon>Endopterygota</taxon>
        <taxon>Lepidoptera</taxon>
        <taxon>Glossata</taxon>
        <taxon>Ditrysia</taxon>
        <taxon>Noctuoidea</taxon>
        <taxon>Noctuidae</taxon>
        <taxon>Amphipyrinae</taxon>
        <taxon>Spodoptera</taxon>
    </lineage>
</organism>
<evidence type="ECO:0000313" key="2">
    <source>
        <dbReference type="EMBL" id="SOQ37500.1"/>
    </source>
</evidence>
<sequence length="392" mass="45080">MSDAEQTLRRVLDTVVANLQLPHTDISIKSLTSGGANYTSALYSVTISAPDQGDLKLFAKVADVNVNLRKEMNIELLYSTEQIVYNHLVGVYEKIQDKYDISPEHRFVFPKFYGGEDAVGQETVVMEDVTSSGYTPYSRFKSIDWEHAAVAVEDLARLHALSFAYQKEDLEGFTKDTQRLRFVREKMDFSDMRKTWRQIGESAMAVVKEEHREKFSTIIDDNSTQEVFFRFRAPLSTIVLVHGDYRVSNLMFRRVNGVLQQIVVDYQTVHSGCPVTDLLYLEFLGTDQAFRNKHHNRLYDYYFSELTKALDRFDIDVNKVYPRETFEKEIKEMYSVALTIAMVVLPLVLVDTERAPLMSEIEGVNDFAIKPSQLFATRFRDLVSDCIEWGGL</sequence>
<name>A0A2H1V9H4_SPOFR</name>
<dbReference type="InterPro" id="IPR004119">
    <property type="entry name" value="EcKL"/>
</dbReference>